<dbReference type="RefSeq" id="WP_106682842.1">
    <property type="nucleotide sequence ID" value="NZ_CP027667.1"/>
</dbReference>
<dbReference type="AlphaFoldDB" id="A0A2R3Q988"/>
<sequence length="167" mass="17574">MRAYLLPPAARHGFGPSCSLRWALLTLSAGALVVLSGWLLAGLGNTGQLAKGTAALLLWLTCTALVWHWLRALPRGALSWDGATWHAELDGAAQPVALAGSPNVRLDLQSCMLLRARSAQGTSLWLWVVPGGSHADSFAWAALRRALYCRALAAPVPEGSDNGATPS</sequence>
<keyword evidence="3" id="KW-1185">Reference proteome</keyword>
<dbReference type="Proteomes" id="UP000237925">
    <property type="component" value="Chromosome"/>
</dbReference>
<name>A0A2R3Q988_9BURK</name>
<keyword evidence="1" id="KW-0812">Transmembrane</keyword>
<dbReference type="KEGG" id="mela:C6568_03160"/>
<proteinExistence type="predicted"/>
<gene>
    <name evidence="2" type="ORF">C6568_03160</name>
</gene>
<feature type="transmembrane region" description="Helical" evidence="1">
    <location>
        <begin position="53"/>
        <end position="70"/>
    </location>
</feature>
<feature type="transmembrane region" description="Helical" evidence="1">
    <location>
        <begin position="20"/>
        <end position="41"/>
    </location>
</feature>
<protein>
    <submittedName>
        <fullName evidence="2">Uncharacterized protein</fullName>
    </submittedName>
</protein>
<evidence type="ECO:0000313" key="2">
    <source>
        <dbReference type="EMBL" id="AVO48362.1"/>
    </source>
</evidence>
<organism evidence="2 3">
    <name type="scientific">Melaminivora suipulveris</name>
    <dbReference type="NCBI Taxonomy" id="2109913"/>
    <lineage>
        <taxon>Bacteria</taxon>
        <taxon>Pseudomonadati</taxon>
        <taxon>Pseudomonadota</taxon>
        <taxon>Betaproteobacteria</taxon>
        <taxon>Burkholderiales</taxon>
        <taxon>Comamonadaceae</taxon>
        <taxon>Melaminivora</taxon>
    </lineage>
</organism>
<evidence type="ECO:0000313" key="3">
    <source>
        <dbReference type="Proteomes" id="UP000237925"/>
    </source>
</evidence>
<dbReference type="OrthoDB" id="9157092at2"/>
<evidence type="ECO:0000256" key="1">
    <source>
        <dbReference type="SAM" id="Phobius"/>
    </source>
</evidence>
<keyword evidence="1" id="KW-1133">Transmembrane helix</keyword>
<keyword evidence="1" id="KW-0472">Membrane</keyword>
<reference evidence="2 3" key="1">
    <citation type="submission" date="2018-03" db="EMBL/GenBank/DDBJ databases">
        <title>Genome sequencing of Melaminivora sp.</title>
        <authorList>
            <person name="Kim S.-J."/>
            <person name="Heo J."/>
            <person name="Ahn J.-H."/>
            <person name="Kwon S.-W."/>
        </authorList>
    </citation>
    <scope>NUCLEOTIDE SEQUENCE [LARGE SCALE GENOMIC DNA]</scope>
    <source>
        <strain evidence="2 3">SC2-9</strain>
    </source>
</reference>
<dbReference type="EMBL" id="CP027667">
    <property type="protein sequence ID" value="AVO48362.1"/>
    <property type="molecule type" value="Genomic_DNA"/>
</dbReference>
<accession>A0A2R3Q988</accession>